<reference evidence="1" key="1">
    <citation type="submission" date="2022-10" db="EMBL/GenBank/DDBJ databases">
        <title>The complete genomes of actinobacterial strains from the NBC collection.</title>
        <authorList>
            <person name="Joergensen T.S."/>
            <person name="Alvarez Arevalo M."/>
            <person name="Sterndorff E.B."/>
            <person name="Faurdal D."/>
            <person name="Vuksanovic O."/>
            <person name="Mourched A.-S."/>
            <person name="Charusanti P."/>
            <person name="Shaw S."/>
            <person name="Blin K."/>
            <person name="Weber T."/>
        </authorList>
    </citation>
    <scope>NUCLEOTIDE SEQUENCE</scope>
    <source>
        <strain evidence="1">NBC_00119</strain>
    </source>
</reference>
<proteinExistence type="predicted"/>
<dbReference type="AlphaFoldDB" id="A0AAU1U2M3"/>
<evidence type="ECO:0000313" key="1">
    <source>
        <dbReference type="EMBL" id="WTS11649.1"/>
    </source>
</evidence>
<accession>A0AAU1U2M3</accession>
<name>A0AAU1U2M3_9ACTN</name>
<protein>
    <submittedName>
        <fullName evidence="1">Uncharacterized protein</fullName>
    </submittedName>
</protein>
<organism evidence="1">
    <name type="scientific">Streptomyces sp. NBC_00119</name>
    <dbReference type="NCBI Taxonomy" id="2975659"/>
    <lineage>
        <taxon>Bacteria</taxon>
        <taxon>Bacillati</taxon>
        <taxon>Actinomycetota</taxon>
        <taxon>Actinomycetes</taxon>
        <taxon>Kitasatosporales</taxon>
        <taxon>Streptomycetaceae</taxon>
        <taxon>Streptomyces</taxon>
    </lineage>
</organism>
<gene>
    <name evidence="1" type="ORF">OHU69_11705</name>
</gene>
<dbReference type="EMBL" id="CP108195">
    <property type="protein sequence ID" value="WTS11649.1"/>
    <property type="molecule type" value="Genomic_DNA"/>
</dbReference>
<sequence>MLAASELVTQSWYPTAQTGDGNEWITGRCWLYCRREGIRVTWIGPACTPNGERPMYACAVCIAELDYMVRDEQRRIDLGEPPARPDTGHP</sequence>